<evidence type="ECO:0000256" key="4">
    <source>
        <dbReference type="ARBA" id="ARBA00022989"/>
    </source>
</evidence>
<dbReference type="InterPro" id="IPR047623">
    <property type="entry name" value="SatP"/>
</dbReference>
<comment type="subcellular location">
    <subcellularLocation>
        <location evidence="1">Membrane</location>
        <topology evidence="1">Multi-pass membrane protein</topology>
    </subcellularLocation>
</comment>
<dbReference type="Proteomes" id="UP000533476">
    <property type="component" value="Unassembled WGS sequence"/>
</dbReference>
<sequence length="195" mass="21155">MQGKLANPGPLGLAGFAFTTWMLSMINAGWYTSAGMGLVLVLAMAYGGTAQLVAGVLEYRRGNTFGTVAFFSYGAFWWSFALFAHYFGAQVPAAFVGWYLFVWGIFTFYMWIATFRTNMALQLVFLALWLTFVLLAIGSWGLTAMTTVGGYVGLITAILAFYLSAAEVINEAFGRMVLPVGPFSPKPVEPPAQSA</sequence>
<evidence type="ECO:0000256" key="2">
    <source>
        <dbReference type="ARBA" id="ARBA00005587"/>
    </source>
</evidence>
<dbReference type="NCBIfam" id="NF038013">
    <property type="entry name" value="AceTr_1"/>
    <property type="match status" value="1"/>
</dbReference>
<proteinExistence type="inferred from homology"/>
<evidence type="ECO:0000256" key="3">
    <source>
        <dbReference type="ARBA" id="ARBA00022692"/>
    </source>
</evidence>
<organism evidence="7 8">
    <name type="scientific">Sulfobacillus harzensis</name>
    <dbReference type="NCBI Taxonomy" id="2729629"/>
    <lineage>
        <taxon>Bacteria</taxon>
        <taxon>Bacillati</taxon>
        <taxon>Bacillota</taxon>
        <taxon>Clostridia</taxon>
        <taxon>Eubacteriales</taxon>
        <taxon>Clostridiales Family XVII. Incertae Sedis</taxon>
        <taxon>Sulfobacillus</taxon>
    </lineage>
</organism>
<comment type="similarity">
    <text evidence="2">Belongs to the acetate uptake transporter (AceTr) (TC 2.A.96) family.</text>
</comment>
<gene>
    <name evidence="7" type="ORF">HIJ39_11615</name>
</gene>
<feature type="transmembrane region" description="Helical" evidence="6">
    <location>
        <begin position="93"/>
        <end position="111"/>
    </location>
</feature>
<protein>
    <submittedName>
        <fullName evidence="7">Acetate uptake transporter</fullName>
    </submittedName>
</protein>
<evidence type="ECO:0000256" key="6">
    <source>
        <dbReference type="SAM" id="Phobius"/>
    </source>
</evidence>
<accession>A0A7Y0L5R9</accession>
<dbReference type="GO" id="GO:0005886">
    <property type="term" value="C:plasma membrane"/>
    <property type="evidence" value="ECO:0007669"/>
    <property type="project" value="TreeGrafter"/>
</dbReference>
<keyword evidence="5 6" id="KW-0472">Membrane</keyword>
<feature type="transmembrane region" description="Helical" evidence="6">
    <location>
        <begin position="64"/>
        <end position="87"/>
    </location>
</feature>
<dbReference type="GO" id="GO:0015360">
    <property type="term" value="F:acetate:proton symporter activity"/>
    <property type="evidence" value="ECO:0007669"/>
    <property type="project" value="TreeGrafter"/>
</dbReference>
<dbReference type="RefSeq" id="WP_169099850.1">
    <property type="nucleotide sequence ID" value="NZ_JABBVZ010000037.1"/>
</dbReference>
<feature type="transmembrane region" description="Helical" evidence="6">
    <location>
        <begin position="37"/>
        <end position="57"/>
    </location>
</feature>
<evidence type="ECO:0000313" key="7">
    <source>
        <dbReference type="EMBL" id="NMP22995.1"/>
    </source>
</evidence>
<evidence type="ECO:0000313" key="8">
    <source>
        <dbReference type="Proteomes" id="UP000533476"/>
    </source>
</evidence>
<dbReference type="InterPro" id="IPR000791">
    <property type="entry name" value="Gpr1/Fun34/SatP-like"/>
</dbReference>
<feature type="transmembrane region" description="Helical" evidence="6">
    <location>
        <begin position="12"/>
        <end position="31"/>
    </location>
</feature>
<keyword evidence="8" id="KW-1185">Reference proteome</keyword>
<feature type="transmembrane region" description="Helical" evidence="6">
    <location>
        <begin position="123"/>
        <end position="142"/>
    </location>
</feature>
<reference evidence="7 8" key="1">
    <citation type="submission" date="2020-04" db="EMBL/GenBank/DDBJ databases">
        <authorList>
            <person name="Zhang R."/>
            <person name="Schippers A."/>
        </authorList>
    </citation>
    <scope>NUCLEOTIDE SEQUENCE [LARGE SCALE GENOMIC DNA]</scope>
    <source>
        <strain evidence="7 8">DSM 109850</strain>
    </source>
</reference>
<feature type="transmembrane region" description="Helical" evidence="6">
    <location>
        <begin position="148"/>
        <end position="169"/>
    </location>
</feature>
<evidence type="ECO:0000256" key="5">
    <source>
        <dbReference type="ARBA" id="ARBA00023136"/>
    </source>
</evidence>
<keyword evidence="4 6" id="KW-1133">Transmembrane helix</keyword>
<keyword evidence="3 6" id="KW-0812">Transmembrane</keyword>
<dbReference type="PANTHER" id="PTHR30178">
    <property type="entry name" value="INNER MEMBRANE PROTEIN YAAH"/>
    <property type="match status" value="1"/>
</dbReference>
<name>A0A7Y0L5R9_9FIRM</name>
<dbReference type="PANTHER" id="PTHR30178:SF3">
    <property type="entry name" value="SUCCINATE-ACETATE_PROTON SYMPORTER SATP"/>
    <property type="match status" value="1"/>
</dbReference>
<dbReference type="EMBL" id="JABBVZ010000037">
    <property type="protein sequence ID" value="NMP22995.1"/>
    <property type="molecule type" value="Genomic_DNA"/>
</dbReference>
<dbReference type="AlphaFoldDB" id="A0A7Y0L5R9"/>
<evidence type="ECO:0000256" key="1">
    <source>
        <dbReference type="ARBA" id="ARBA00004141"/>
    </source>
</evidence>
<dbReference type="GO" id="GO:0071422">
    <property type="term" value="P:succinate transmembrane transport"/>
    <property type="evidence" value="ECO:0007669"/>
    <property type="project" value="TreeGrafter"/>
</dbReference>
<comment type="caution">
    <text evidence="7">The sequence shown here is derived from an EMBL/GenBank/DDBJ whole genome shotgun (WGS) entry which is preliminary data.</text>
</comment>
<dbReference type="Pfam" id="PF01184">
    <property type="entry name" value="Gpr1_Fun34_YaaH"/>
    <property type="match status" value="1"/>
</dbReference>